<dbReference type="GO" id="GO:0016192">
    <property type="term" value="P:vesicle-mediated transport"/>
    <property type="evidence" value="ECO:0007669"/>
    <property type="project" value="InterPro"/>
</dbReference>
<dbReference type="SMART" id="SM00167">
    <property type="entry name" value="VPS9"/>
    <property type="match status" value="1"/>
</dbReference>
<evidence type="ECO:0000259" key="2">
    <source>
        <dbReference type="PROSITE" id="PS51140"/>
    </source>
</evidence>
<dbReference type="Pfam" id="PF02845">
    <property type="entry name" value="CUE"/>
    <property type="match status" value="1"/>
</dbReference>
<sequence length="727" mass="81573">MQPSPGVSYPNLRLDSSRGSNSKAATMSNILPPWLRDIGDVIKSKKKELMQHAATVAYPPNGTTEPNPEVVTRSVELLRGIFPQWDESTLRLILEAHECDLDETISTVLRMEAETESENKKRMSSGKSLLRPMFKPKNPLPDDFLRVPGYQQASAAEDADDFDVDVYEVDATSMSMEKHLESSTIAHDDGTLYGREFEETPRAEEVPLAIPVVAEDAVSGEVHRRRMLNRPNSRTDSIFAKLTVIKRSKLDIVSAEDRIRTREPHRLLDCLTKASVLYRNGLINSSELENLRSMILTRMQPTKLVRHPFSPFGIDDCFKVMDAAASVNSQTITDHQWNCLVLKCKDIRLALSIRIIKTTILGQHTVVNMKSERAIWRLALSCLRVGGSKNFTNSTARQLSALTTRINAFPFPSRQKVSKKDDWRLAAQRQPVLEAYLRLVASLVTPSPLTASRGAALALLQSFLALPNSATLFHNTTQPAVRVLRVYAFHILQDLTTPEGKVCRKFLVQPPAAGVAMLDPLGDVLDTVQAYMMDHRLDEMKQHVWSFVEGDDDDDRVYRWVSDAVRHEVEEYMCVALLPKLWAALEQSMAVKEAAMKQRMVGMVGQPQSAFDIAAETQSPTQWGDAVRALREIDAMNLPVDKLRKLLDAANAIHALYQLEHGDDKVLSGDDFLPIFIYVIVHAQLQNPLVLLRVLNVLSDPEKRMGESGYYLASYEAALEHLVTDKE</sequence>
<dbReference type="Gene3D" id="1.20.1050.80">
    <property type="entry name" value="VPS9 domain"/>
    <property type="match status" value="1"/>
</dbReference>
<organism evidence="5 6">
    <name type="scientific">Aphanomyces stellatus</name>
    <dbReference type="NCBI Taxonomy" id="120398"/>
    <lineage>
        <taxon>Eukaryota</taxon>
        <taxon>Sar</taxon>
        <taxon>Stramenopiles</taxon>
        <taxon>Oomycota</taxon>
        <taxon>Saprolegniomycetes</taxon>
        <taxon>Saprolegniales</taxon>
        <taxon>Verrucalvaceae</taxon>
        <taxon>Aphanomyces</taxon>
    </lineage>
</organism>
<dbReference type="PANTHER" id="PTHR23101">
    <property type="entry name" value="RAB GDP/GTP EXCHANGE FACTOR"/>
    <property type="match status" value="1"/>
</dbReference>
<dbReference type="Proteomes" id="UP000332933">
    <property type="component" value="Unassembled WGS sequence"/>
</dbReference>
<dbReference type="SUPFAM" id="SSF46934">
    <property type="entry name" value="UBA-like"/>
    <property type="match status" value="1"/>
</dbReference>
<dbReference type="SUPFAM" id="SSF109993">
    <property type="entry name" value="VPS9 domain"/>
    <property type="match status" value="1"/>
</dbReference>
<dbReference type="InterPro" id="IPR003892">
    <property type="entry name" value="CUE"/>
</dbReference>
<dbReference type="OrthoDB" id="21085at2759"/>
<proteinExistence type="predicted"/>
<feature type="domain" description="CUE" evidence="2">
    <location>
        <begin position="70"/>
        <end position="113"/>
    </location>
</feature>
<dbReference type="EMBL" id="CAADRA010007037">
    <property type="protein sequence ID" value="VFT98564.1"/>
    <property type="molecule type" value="Genomic_DNA"/>
</dbReference>
<dbReference type="GO" id="GO:0030139">
    <property type="term" value="C:endocytic vesicle"/>
    <property type="evidence" value="ECO:0007669"/>
    <property type="project" value="TreeGrafter"/>
</dbReference>
<protein>
    <submittedName>
        <fullName evidence="5">Aste57867_21896 protein</fullName>
    </submittedName>
</protein>
<dbReference type="PROSITE" id="PS51205">
    <property type="entry name" value="VPS9"/>
    <property type="match status" value="1"/>
</dbReference>
<evidence type="ECO:0000313" key="4">
    <source>
        <dbReference type="EMBL" id="KAF0686290.1"/>
    </source>
</evidence>
<dbReference type="CDD" id="cd14279">
    <property type="entry name" value="CUE"/>
    <property type="match status" value="1"/>
</dbReference>
<feature type="region of interest" description="Disordered" evidence="1">
    <location>
        <begin position="1"/>
        <end position="25"/>
    </location>
</feature>
<dbReference type="AlphaFoldDB" id="A0A485LNM0"/>
<dbReference type="InterPro" id="IPR037191">
    <property type="entry name" value="VPS9_dom_sf"/>
</dbReference>
<reference evidence="4" key="2">
    <citation type="submission" date="2019-06" db="EMBL/GenBank/DDBJ databases">
        <title>Genomics analysis of Aphanomyces spp. identifies a new class of oomycete effector associated with host adaptation.</title>
        <authorList>
            <person name="Gaulin E."/>
        </authorList>
    </citation>
    <scope>NUCLEOTIDE SEQUENCE</scope>
    <source>
        <strain evidence="4">CBS 578.67</strain>
    </source>
</reference>
<dbReference type="PANTHER" id="PTHR23101:SF25">
    <property type="entry name" value="GTPASE-ACTIVATING PROTEIN AND VPS9 DOMAIN-CONTAINING PROTEIN 1"/>
    <property type="match status" value="1"/>
</dbReference>
<gene>
    <name evidence="5" type="primary">Aste57867_21896</name>
    <name evidence="4" type="ORF">As57867_021827</name>
    <name evidence="5" type="ORF">ASTE57867_21896</name>
</gene>
<dbReference type="GO" id="GO:0005829">
    <property type="term" value="C:cytosol"/>
    <property type="evidence" value="ECO:0007669"/>
    <property type="project" value="TreeGrafter"/>
</dbReference>
<dbReference type="EMBL" id="VJMH01007011">
    <property type="protein sequence ID" value="KAF0686290.1"/>
    <property type="molecule type" value="Genomic_DNA"/>
</dbReference>
<dbReference type="GO" id="GO:0005085">
    <property type="term" value="F:guanyl-nucleotide exchange factor activity"/>
    <property type="evidence" value="ECO:0007669"/>
    <property type="project" value="InterPro"/>
</dbReference>
<dbReference type="PROSITE" id="PS51140">
    <property type="entry name" value="CUE"/>
    <property type="match status" value="1"/>
</dbReference>
<dbReference type="GO" id="GO:0043130">
    <property type="term" value="F:ubiquitin binding"/>
    <property type="evidence" value="ECO:0007669"/>
    <property type="project" value="InterPro"/>
</dbReference>
<evidence type="ECO:0000259" key="3">
    <source>
        <dbReference type="PROSITE" id="PS51205"/>
    </source>
</evidence>
<feature type="domain" description="VPS9" evidence="3">
    <location>
        <begin position="590"/>
        <end position="727"/>
    </location>
</feature>
<dbReference type="Pfam" id="PF02204">
    <property type="entry name" value="VPS9"/>
    <property type="match status" value="1"/>
</dbReference>
<dbReference type="GO" id="GO:0031267">
    <property type="term" value="F:small GTPase binding"/>
    <property type="evidence" value="ECO:0007669"/>
    <property type="project" value="TreeGrafter"/>
</dbReference>
<dbReference type="InterPro" id="IPR009060">
    <property type="entry name" value="UBA-like_sf"/>
</dbReference>
<dbReference type="Gene3D" id="1.10.8.10">
    <property type="entry name" value="DNA helicase RuvA subunit, C-terminal domain"/>
    <property type="match status" value="1"/>
</dbReference>
<dbReference type="InterPro" id="IPR003123">
    <property type="entry name" value="VPS9"/>
</dbReference>
<evidence type="ECO:0000256" key="1">
    <source>
        <dbReference type="SAM" id="MobiDB-lite"/>
    </source>
</evidence>
<keyword evidence="6" id="KW-1185">Reference proteome</keyword>
<accession>A0A485LNM0</accession>
<evidence type="ECO:0000313" key="6">
    <source>
        <dbReference type="Proteomes" id="UP000332933"/>
    </source>
</evidence>
<dbReference type="InterPro" id="IPR045046">
    <property type="entry name" value="Vps9-like"/>
</dbReference>
<evidence type="ECO:0000313" key="5">
    <source>
        <dbReference type="EMBL" id="VFT98564.1"/>
    </source>
</evidence>
<reference evidence="5 6" key="1">
    <citation type="submission" date="2019-03" db="EMBL/GenBank/DDBJ databases">
        <authorList>
            <person name="Gaulin E."/>
            <person name="Dumas B."/>
        </authorList>
    </citation>
    <scope>NUCLEOTIDE SEQUENCE [LARGE SCALE GENOMIC DNA]</scope>
    <source>
        <strain evidence="5">CBS 568.67</strain>
    </source>
</reference>
<name>A0A485LNM0_9STRA</name>